<evidence type="ECO:0000313" key="2">
    <source>
        <dbReference type="Proteomes" id="UP000031668"/>
    </source>
</evidence>
<dbReference type="AlphaFoldDB" id="A0A0C2IVF3"/>
<dbReference type="EMBL" id="JWZT01005413">
    <property type="protein sequence ID" value="KII60827.1"/>
    <property type="molecule type" value="Genomic_DNA"/>
</dbReference>
<accession>A0A0C2IVF3</accession>
<reference evidence="1 2" key="1">
    <citation type="journal article" date="2014" name="Genome Biol. Evol.">
        <title>The genome of the myxosporean Thelohanellus kitauei shows adaptations to nutrient acquisition within its fish host.</title>
        <authorList>
            <person name="Yang Y."/>
            <person name="Xiong J."/>
            <person name="Zhou Z."/>
            <person name="Huo F."/>
            <person name="Miao W."/>
            <person name="Ran C."/>
            <person name="Liu Y."/>
            <person name="Zhang J."/>
            <person name="Feng J."/>
            <person name="Wang M."/>
            <person name="Wang M."/>
            <person name="Wang L."/>
            <person name="Yao B."/>
        </authorList>
    </citation>
    <scope>NUCLEOTIDE SEQUENCE [LARGE SCALE GENOMIC DNA]</scope>
    <source>
        <strain evidence="1">Wuqing</strain>
    </source>
</reference>
<sequence length="102" mass="11732">MPWIRPLELLCCSKRLLPTWEQRFTAIFLTLCLAYELPALLAIRTLITILAISAVPMARNDTDFQTLCQKFSLLSLLPLIHLIPNAHATENIEIRLHLNPWL</sequence>
<keyword evidence="2" id="KW-1185">Reference proteome</keyword>
<evidence type="ECO:0000313" key="1">
    <source>
        <dbReference type="EMBL" id="KII60827.1"/>
    </source>
</evidence>
<name>A0A0C2IVF3_THEKT</name>
<comment type="caution">
    <text evidence="1">The sequence shown here is derived from an EMBL/GenBank/DDBJ whole genome shotgun (WGS) entry which is preliminary data.</text>
</comment>
<proteinExistence type="predicted"/>
<organism evidence="1 2">
    <name type="scientific">Thelohanellus kitauei</name>
    <name type="common">Myxosporean</name>
    <dbReference type="NCBI Taxonomy" id="669202"/>
    <lineage>
        <taxon>Eukaryota</taxon>
        <taxon>Metazoa</taxon>
        <taxon>Cnidaria</taxon>
        <taxon>Myxozoa</taxon>
        <taxon>Myxosporea</taxon>
        <taxon>Bivalvulida</taxon>
        <taxon>Platysporina</taxon>
        <taxon>Myxobolidae</taxon>
        <taxon>Thelohanellus</taxon>
    </lineage>
</organism>
<dbReference type="Proteomes" id="UP000031668">
    <property type="component" value="Unassembled WGS sequence"/>
</dbReference>
<protein>
    <submittedName>
        <fullName evidence="1">Uncharacterized protein</fullName>
    </submittedName>
</protein>
<gene>
    <name evidence="1" type="ORF">RF11_00539</name>
</gene>